<dbReference type="PROSITE" id="PS50132">
    <property type="entry name" value="RGS"/>
    <property type="match status" value="1"/>
</dbReference>
<dbReference type="PANTHER" id="PTHR10845">
    <property type="entry name" value="REGULATOR OF G PROTEIN SIGNALING"/>
    <property type="match status" value="1"/>
</dbReference>
<dbReference type="InterPro" id="IPR016137">
    <property type="entry name" value="RGS"/>
</dbReference>
<feature type="region of interest" description="Disordered" evidence="1">
    <location>
        <begin position="1"/>
        <end position="59"/>
    </location>
</feature>
<dbReference type="AlphaFoldDB" id="A0A1Y2HF61"/>
<proteinExistence type="predicted"/>
<feature type="compositionally biased region" description="Low complexity" evidence="1">
    <location>
        <begin position="1"/>
        <end position="35"/>
    </location>
</feature>
<dbReference type="Pfam" id="PF00615">
    <property type="entry name" value="RGS"/>
    <property type="match status" value="1"/>
</dbReference>
<organism evidence="3 4">
    <name type="scientific">Catenaria anguillulae PL171</name>
    <dbReference type="NCBI Taxonomy" id="765915"/>
    <lineage>
        <taxon>Eukaryota</taxon>
        <taxon>Fungi</taxon>
        <taxon>Fungi incertae sedis</taxon>
        <taxon>Blastocladiomycota</taxon>
        <taxon>Blastocladiomycetes</taxon>
        <taxon>Blastocladiales</taxon>
        <taxon>Catenariaceae</taxon>
        <taxon>Catenaria</taxon>
    </lineage>
</organism>
<dbReference type="PANTHER" id="PTHR10845:SF192">
    <property type="entry name" value="DOUBLE HIT, ISOFORM B"/>
    <property type="match status" value="1"/>
</dbReference>
<gene>
    <name evidence="3" type="ORF">BCR44DRAFT_1535325</name>
</gene>
<feature type="compositionally biased region" description="Polar residues" evidence="1">
    <location>
        <begin position="46"/>
        <end position="55"/>
    </location>
</feature>
<comment type="caution">
    <text evidence="3">The sequence shown here is derived from an EMBL/GenBank/DDBJ whole genome shotgun (WGS) entry which is preliminary data.</text>
</comment>
<sequence length="386" mass="41039">MATAAAPHSPHSSYSHSTEAPAPARTTSSTSAAATVPLGPLMGAGTPSSSTSSENMYKRRQSTKAKKLLQFFGSTPPVDVSVDEVISEGFKAIVHSKLPLCYFLHALLDDYASENLFFVLEVERYEATPFTDAQSHLQAAYAVFETYLGRGAYLEVNIDDRVRRHVISELARLGRAWATIASQQQQLALNSPASANLPPPSSMAAALRSLFDPAKSAVMLLLESSYAKFTRSSPLYPRMVRELRAATVVEDHSGAQMYTADAKHAALLVLAEYMHREGLVAQPSAAAEAALDRSPSPPVEVQRHGPSGGSGHGSAPSSSVSSPNERTREVDLASAANGSGGMGHLMDPQVRKALLRRMLQGFAITMLGADLVQYAQQATGSSPASA</sequence>
<dbReference type="Proteomes" id="UP000193411">
    <property type="component" value="Unassembled WGS sequence"/>
</dbReference>
<evidence type="ECO:0000256" key="1">
    <source>
        <dbReference type="SAM" id="MobiDB-lite"/>
    </source>
</evidence>
<dbReference type="SUPFAM" id="SSF48097">
    <property type="entry name" value="Regulator of G-protein signaling, RGS"/>
    <property type="match status" value="1"/>
</dbReference>
<dbReference type="OrthoDB" id="196547at2759"/>
<accession>A0A1Y2HF61</accession>
<feature type="region of interest" description="Disordered" evidence="1">
    <location>
        <begin position="285"/>
        <end position="344"/>
    </location>
</feature>
<dbReference type="STRING" id="765915.A0A1Y2HF61"/>
<dbReference type="EMBL" id="MCFL01000038">
    <property type="protein sequence ID" value="ORZ33179.1"/>
    <property type="molecule type" value="Genomic_DNA"/>
</dbReference>
<dbReference type="InterPro" id="IPR036305">
    <property type="entry name" value="RGS_sf"/>
</dbReference>
<reference evidence="3 4" key="1">
    <citation type="submission" date="2016-07" db="EMBL/GenBank/DDBJ databases">
        <title>Pervasive Adenine N6-methylation of Active Genes in Fungi.</title>
        <authorList>
            <consortium name="DOE Joint Genome Institute"/>
            <person name="Mondo S.J."/>
            <person name="Dannebaum R.O."/>
            <person name="Kuo R.C."/>
            <person name="Labutti K."/>
            <person name="Haridas S."/>
            <person name="Kuo A."/>
            <person name="Salamov A."/>
            <person name="Ahrendt S.R."/>
            <person name="Lipzen A."/>
            <person name="Sullivan W."/>
            <person name="Andreopoulos W.B."/>
            <person name="Clum A."/>
            <person name="Lindquist E."/>
            <person name="Daum C."/>
            <person name="Ramamoorthy G.K."/>
            <person name="Gryganskyi A."/>
            <person name="Culley D."/>
            <person name="Magnuson J.K."/>
            <person name="James T.Y."/>
            <person name="O'Malley M.A."/>
            <person name="Stajich J.E."/>
            <person name="Spatafora J.W."/>
            <person name="Visel A."/>
            <person name="Grigoriev I.V."/>
        </authorList>
    </citation>
    <scope>NUCLEOTIDE SEQUENCE [LARGE SCALE GENOMIC DNA]</scope>
    <source>
        <strain evidence="3 4">PL171</strain>
    </source>
</reference>
<evidence type="ECO:0000259" key="2">
    <source>
        <dbReference type="PROSITE" id="PS50132"/>
    </source>
</evidence>
<name>A0A1Y2HF61_9FUNG</name>
<keyword evidence="4" id="KW-1185">Reference proteome</keyword>
<protein>
    <recommendedName>
        <fullName evidence="2">RGS domain-containing protein</fullName>
    </recommendedName>
</protein>
<feature type="domain" description="RGS" evidence="2">
    <location>
        <begin position="89"/>
        <end position="240"/>
    </location>
</feature>
<dbReference type="SMART" id="SM00315">
    <property type="entry name" value="RGS"/>
    <property type="match status" value="1"/>
</dbReference>
<dbReference type="CDD" id="cd07440">
    <property type="entry name" value="RGS"/>
    <property type="match status" value="1"/>
</dbReference>
<dbReference type="Gene3D" id="1.10.167.10">
    <property type="entry name" value="Regulator of G-protein Signalling 4, domain 2"/>
    <property type="match status" value="1"/>
</dbReference>
<evidence type="ECO:0000313" key="3">
    <source>
        <dbReference type="EMBL" id="ORZ33179.1"/>
    </source>
</evidence>
<feature type="compositionally biased region" description="Low complexity" evidence="1">
    <location>
        <begin position="313"/>
        <end position="323"/>
    </location>
</feature>
<evidence type="ECO:0000313" key="4">
    <source>
        <dbReference type="Proteomes" id="UP000193411"/>
    </source>
</evidence>
<dbReference type="InterPro" id="IPR044926">
    <property type="entry name" value="RGS_subdomain_2"/>
</dbReference>